<dbReference type="InterPro" id="IPR029787">
    <property type="entry name" value="Nucleotide_cyclase"/>
</dbReference>
<reference evidence="4 5" key="1">
    <citation type="submission" date="2017-08" db="EMBL/GenBank/DDBJ databases">
        <title>Halovibrio sewagensis sp. nov., isolated from wastewater of high salinity.</title>
        <authorList>
            <person name="Dong X."/>
            <person name="Zhang G."/>
        </authorList>
    </citation>
    <scope>NUCLEOTIDE SEQUENCE [LARGE SCALE GENOMIC DNA]</scope>
    <source>
        <strain evidence="4 5">YL5-2</strain>
    </source>
</reference>
<accession>A0A2A2F422</accession>
<dbReference type="NCBIfam" id="TIGR00254">
    <property type="entry name" value="GGDEF"/>
    <property type="match status" value="1"/>
</dbReference>
<dbReference type="GO" id="GO:0052621">
    <property type="term" value="F:diguanylate cyclase activity"/>
    <property type="evidence" value="ECO:0007669"/>
    <property type="project" value="UniProtKB-EC"/>
</dbReference>
<feature type="transmembrane region" description="Helical" evidence="2">
    <location>
        <begin position="43"/>
        <end position="61"/>
    </location>
</feature>
<evidence type="ECO:0000259" key="3">
    <source>
        <dbReference type="PROSITE" id="PS50887"/>
    </source>
</evidence>
<dbReference type="InterPro" id="IPR000160">
    <property type="entry name" value="GGDEF_dom"/>
</dbReference>
<dbReference type="InterPro" id="IPR043128">
    <property type="entry name" value="Rev_trsase/Diguanyl_cyclase"/>
</dbReference>
<protein>
    <recommendedName>
        <fullName evidence="1">diguanylate cyclase</fullName>
        <ecNumber evidence="1">2.7.7.65</ecNumber>
    </recommendedName>
</protein>
<keyword evidence="2" id="KW-0472">Membrane</keyword>
<dbReference type="SMART" id="SM00267">
    <property type="entry name" value="GGDEF"/>
    <property type="match status" value="1"/>
</dbReference>
<dbReference type="Pfam" id="PF00990">
    <property type="entry name" value="GGDEF"/>
    <property type="match status" value="1"/>
</dbReference>
<proteinExistence type="predicted"/>
<dbReference type="GO" id="GO:0043709">
    <property type="term" value="P:cell adhesion involved in single-species biofilm formation"/>
    <property type="evidence" value="ECO:0007669"/>
    <property type="project" value="TreeGrafter"/>
</dbReference>
<dbReference type="PROSITE" id="PS50887">
    <property type="entry name" value="GGDEF"/>
    <property type="match status" value="1"/>
</dbReference>
<dbReference type="EC" id="2.7.7.65" evidence="1"/>
<dbReference type="OrthoDB" id="5914567at2"/>
<sequence length="308" mass="34342">MIQTLKLHSLKWLCIALYLPFSLAAATLVGTPRGWRNIDWLDVFGEGGGALMVLAWTLLILGSRPAGTVSNLIFAGLGLIFVSLWQDNIDEFWIIPDAQLWDTWLENVPMPIGVVILTLGLIRWYQEQRILMAQLSKRERFRREHRSVDPVTRLASADYLEQQLDVELRAARRDQAPVSLLLLDVDGFDRINRRHGVAEGDRLLQALTDLLLLNLRDGDLMCRYGGDRFAIMLPHTNETMAVIMAGELTAAVSHFAYHTHYEGERVRLTASVGLALALSDSPRALMQRADHALADAKQKGAGSHASAA</sequence>
<dbReference type="GO" id="GO:0005886">
    <property type="term" value="C:plasma membrane"/>
    <property type="evidence" value="ECO:0007669"/>
    <property type="project" value="TreeGrafter"/>
</dbReference>
<evidence type="ECO:0000313" key="4">
    <source>
        <dbReference type="EMBL" id="PAU79698.1"/>
    </source>
</evidence>
<gene>
    <name evidence="4" type="ORF">CK501_12900</name>
</gene>
<dbReference type="Gene3D" id="3.30.70.270">
    <property type="match status" value="1"/>
</dbReference>
<feature type="transmembrane region" description="Helical" evidence="2">
    <location>
        <begin position="12"/>
        <end position="31"/>
    </location>
</feature>
<feature type="transmembrane region" description="Helical" evidence="2">
    <location>
        <begin position="108"/>
        <end position="125"/>
    </location>
</feature>
<name>A0A2A2F422_9GAMM</name>
<keyword evidence="2" id="KW-1133">Transmembrane helix</keyword>
<dbReference type="AlphaFoldDB" id="A0A2A2F422"/>
<evidence type="ECO:0000313" key="5">
    <source>
        <dbReference type="Proteomes" id="UP000218896"/>
    </source>
</evidence>
<keyword evidence="2" id="KW-0812">Transmembrane</keyword>
<feature type="domain" description="GGDEF" evidence="3">
    <location>
        <begin position="176"/>
        <end position="308"/>
    </location>
</feature>
<dbReference type="RefSeq" id="WP_095618154.1">
    <property type="nucleotide sequence ID" value="NZ_NSKD01000006.1"/>
</dbReference>
<dbReference type="PANTHER" id="PTHR45138">
    <property type="entry name" value="REGULATORY COMPONENTS OF SENSORY TRANSDUCTION SYSTEM"/>
    <property type="match status" value="1"/>
</dbReference>
<feature type="transmembrane region" description="Helical" evidence="2">
    <location>
        <begin position="68"/>
        <end position="86"/>
    </location>
</feature>
<dbReference type="Proteomes" id="UP000218896">
    <property type="component" value="Unassembled WGS sequence"/>
</dbReference>
<keyword evidence="5" id="KW-1185">Reference proteome</keyword>
<dbReference type="PANTHER" id="PTHR45138:SF24">
    <property type="entry name" value="DIGUANYLATE CYCLASE DGCC-RELATED"/>
    <property type="match status" value="1"/>
</dbReference>
<evidence type="ECO:0000256" key="1">
    <source>
        <dbReference type="ARBA" id="ARBA00012528"/>
    </source>
</evidence>
<evidence type="ECO:0000256" key="2">
    <source>
        <dbReference type="SAM" id="Phobius"/>
    </source>
</evidence>
<dbReference type="CDD" id="cd01949">
    <property type="entry name" value="GGDEF"/>
    <property type="match status" value="1"/>
</dbReference>
<dbReference type="InterPro" id="IPR050469">
    <property type="entry name" value="Diguanylate_Cyclase"/>
</dbReference>
<dbReference type="GO" id="GO:1902201">
    <property type="term" value="P:negative regulation of bacterial-type flagellum-dependent cell motility"/>
    <property type="evidence" value="ECO:0007669"/>
    <property type="project" value="TreeGrafter"/>
</dbReference>
<dbReference type="EMBL" id="NSKD01000006">
    <property type="protein sequence ID" value="PAU79698.1"/>
    <property type="molecule type" value="Genomic_DNA"/>
</dbReference>
<comment type="caution">
    <text evidence="4">The sequence shown here is derived from an EMBL/GenBank/DDBJ whole genome shotgun (WGS) entry which is preliminary data.</text>
</comment>
<dbReference type="SUPFAM" id="SSF55073">
    <property type="entry name" value="Nucleotide cyclase"/>
    <property type="match status" value="1"/>
</dbReference>
<organism evidence="4 5">
    <name type="scientific">Halovibrio salipaludis</name>
    <dbReference type="NCBI Taxonomy" id="2032626"/>
    <lineage>
        <taxon>Bacteria</taxon>
        <taxon>Pseudomonadati</taxon>
        <taxon>Pseudomonadota</taxon>
        <taxon>Gammaproteobacteria</taxon>
        <taxon>Oceanospirillales</taxon>
        <taxon>Halomonadaceae</taxon>
        <taxon>Halovibrio</taxon>
    </lineage>
</organism>